<reference evidence="11 12" key="1">
    <citation type="submission" date="2024-04" db="EMBL/GenBank/DDBJ databases">
        <authorList>
            <person name="Rising A."/>
            <person name="Reimegard J."/>
            <person name="Sonavane S."/>
            <person name="Akerstrom W."/>
            <person name="Nylinder S."/>
            <person name="Hedman E."/>
            <person name="Kallberg Y."/>
        </authorList>
    </citation>
    <scope>NUCLEOTIDE SEQUENCE [LARGE SCALE GENOMIC DNA]</scope>
</reference>
<dbReference type="InterPro" id="IPR024603">
    <property type="entry name" value="COG_complex_COG2_C"/>
</dbReference>
<dbReference type="InterPro" id="IPR009316">
    <property type="entry name" value="COG2"/>
</dbReference>
<evidence type="ECO:0000313" key="12">
    <source>
        <dbReference type="Proteomes" id="UP001497382"/>
    </source>
</evidence>
<evidence type="ECO:0000259" key="10">
    <source>
        <dbReference type="Pfam" id="PF12022"/>
    </source>
</evidence>
<evidence type="ECO:0000256" key="5">
    <source>
        <dbReference type="ARBA" id="ARBA00022927"/>
    </source>
</evidence>
<dbReference type="AlphaFoldDB" id="A0AAV1ZDU7"/>
<keyword evidence="7" id="KW-0472">Membrane</keyword>
<accession>A0AAV1ZDU7</accession>
<evidence type="ECO:0000256" key="6">
    <source>
        <dbReference type="ARBA" id="ARBA00023034"/>
    </source>
</evidence>
<dbReference type="GO" id="GO:0000139">
    <property type="term" value="C:Golgi membrane"/>
    <property type="evidence" value="ECO:0007669"/>
    <property type="project" value="UniProtKB-SubCell"/>
</dbReference>
<comment type="subcellular location">
    <subcellularLocation>
        <location evidence="1">Golgi apparatus membrane</location>
        <topology evidence="1">Peripheral membrane protein</topology>
    </subcellularLocation>
</comment>
<dbReference type="Pfam" id="PF06148">
    <property type="entry name" value="COG2_N"/>
    <property type="match status" value="1"/>
</dbReference>
<dbReference type="Proteomes" id="UP001497382">
    <property type="component" value="Unassembled WGS sequence"/>
</dbReference>
<sequence>MSENTIDKHLKVKSMPSLCFNKDDFVSNEFSVDKFVSQCRKYASLDTMRDDLNIFHKILCTAMIELLNKDYADFVNLSSNLAGLDKSIKSLTLPLQSLKNEIEETKSNLDCTLLSVTNMFSERASVHCAKVLIHHLLIIEEGLEKINFLNAEDNHNFEDIEILERIAIAFNNVQFHMHKIVDCKNYSIKEEVVSSVAKNLEQQLQAVFLQSLSDDLMHKQNLHKILRIYSYISEESKVEGIFRSSVVRPVMKNLITQNNITKLGLEKVLNDILNFIPSSCNDVLKMTRRTNNDSEIVPGYDFLVNAVWPEIIDAFQYIAPVYLFSLGDPEQFHQNYCSFMKFLDQFEHICGIQSSVSKFREQPSYKEFIQKFNLDVYFQIRFQEIAGRFEHNLFEERLTKEINDTDLPYSLKVTVSLWSCINLCWSDSIYLPFLKKDFWRLTVQLILRYNKYIQCCLKNIKEETFELALLIKDVETLMPELKTFFLEIVLKQLECKSFHGTVEAAVEEIVEILNEIPSVASKLIVKILVEKCTSHLKLIASIPQRFRKTNREIPSKPSPYVSLVLTPLTEFSMVTKSVLPAEWCKYCELQVTDEIMKQCVTLMQDVLTSIKKMEDSLKILKRARDKPTQQNVGQFSTGAITDDDKIRRQLAIDVTYFEELILKSGLQVSDLKSFKELKELVTTAERVSGFSSS</sequence>
<dbReference type="EMBL" id="CAXIEN010000043">
    <property type="protein sequence ID" value="CAL1269699.1"/>
    <property type="molecule type" value="Genomic_DNA"/>
</dbReference>
<feature type="domain" description="COG complex component COG2 C-terminal" evidence="10">
    <location>
        <begin position="370"/>
        <end position="654"/>
    </location>
</feature>
<dbReference type="Pfam" id="PF12022">
    <property type="entry name" value="COG2_C"/>
    <property type="match status" value="1"/>
</dbReference>
<dbReference type="PANTHER" id="PTHR12961:SF0">
    <property type="entry name" value="CONSERVED OLIGOMERIC GOLGI COMPLEX SUBUNIT 2"/>
    <property type="match status" value="1"/>
</dbReference>
<comment type="similarity">
    <text evidence="2">Belongs to the COG2 family.</text>
</comment>
<evidence type="ECO:0000256" key="4">
    <source>
        <dbReference type="ARBA" id="ARBA00022448"/>
    </source>
</evidence>
<comment type="caution">
    <text evidence="11">The sequence shown here is derived from an EMBL/GenBank/DDBJ whole genome shotgun (WGS) entry which is preliminary data.</text>
</comment>
<dbReference type="GO" id="GO:0017119">
    <property type="term" value="C:Golgi transport complex"/>
    <property type="evidence" value="ECO:0007669"/>
    <property type="project" value="TreeGrafter"/>
</dbReference>
<organism evidence="11 12">
    <name type="scientific">Larinioides sclopetarius</name>
    <dbReference type="NCBI Taxonomy" id="280406"/>
    <lineage>
        <taxon>Eukaryota</taxon>
        <taxon>Metazoa</taxon>
        <taxon>Ecdysozoa</taxon>
        <taxon>Arthropoda</taxon>
        <taxon>Chelicerata</taxon>
        <taxon>Arachnida</taxon>
        <taxon>Araneae</taxon>
        <taxon>Araneomorphae</taxon>
        <taxon>Entelegynae</taxon>
        <taxon>Araneoidea</taxon>
        <taxon>Araneidae</taxon>
        <taxon>Larinioides</taxon>
    </lineage>
</organism>
<feature type="domain" description="Conserved oligomeric Golgi complex subunit 2 N-terminal" evidence="9">
    <location>
        <begin position="18"/>
        <end position="91"/>
    </location>
</feature>
<protein>
    <recommendedName>
        <fullName evidence="3">Conserved oligomeric Golgi complex subunit 2</fullName>
    </recommendedName>
    <alternativeName>
        <fullName evidence="8">Component of oligomeric Golgi complex 2</fullName>
    </alternativeName>
</protein>
<evidence type="ECO:0000256" key="1">
    <source>
        <dbReference type="ARBA" id="ARBA00004395"/>
    </source>
</evidence>
<name>A0AAV1ZDU7_9ARAC</name>
<keyword evidence="4" id="KW-0813">Transport</keyword>
<keyword evidence="5" id="KW-0653">Protein transport</keyword>
<evidence type="ECO:0000259" key="9">
    <source>
        <dbReference type="Pfam" id="PF06148"/>
    </source>
</evidence>
<evidence type="ECO:0000256" key="2">
    <source>
        <dbReference type="ARBA" id="ARBA00007603"/>
    </source>
</evidence>
<evidence type="ECO:0000256" key="3">
    <source>
        <dbReference type="ARBA" id="ARBA00020977"/>
    </source>
</evidence>
<keyword evidence="6" id="KW-0333">Golgi apparatus</keyword>
<dbReference type="GO" id="GO:0015031">
    <property type="term" value="P:protein transport"/>
    <property type="evidence" value="ECO:0007669"/>
    <property type="project" value="UniProtKB-KW"/>
</dbReference>
<gene>
    <name evidence="11" type="ORF">LARSCL_LOCUS4881</name>
</gene>
<dbReference type="GO" id="GO:0007030">
    <property type="term" value="P:Golgi organization"/>
    <property type="evidence" value="ECO:0007669"/>
    <property type="project" value="InterPro"/>
</dbReference>
<evidence type="ECO:0000256" key="7">
    <source>
        <dbReference type="ARBA" id="ARBA00023136"/>
    </source>
</evidence>
<evidence type="ECO:0000313" key="11">
    <source>
        <dbReference type="EMBL" id="CAL1269699.1"/>
    </source>
</evidence>
<dbReference type="PANTHER" id="PTHR12961">
    <property type="entry name" value="CONSERVED OLIGOMERIC GOLGI COMPLEX COMPONENT 2"/>
    <property type="match status" value="1"/>
</dbReference>
<keyword evidence="12" id="KW-1185">Reference proteome</keyword>
<proteinExistence type="inferred from homology"/>
<evidence type="ECO:0000256" key="8">
    <source>
        <dbReference type="ARBA" id="ARBA00031344"/>
    </source>
</evidence>
<dbReference type="GO" id="GO:0006891">
    <property type="term" value="P:intra-Golgi vesicle-mediated transport"/>
    <property type="evidence" value="ECO:0007669"/>
    <property type="project" value="TreeGrafter"/>
</dbReference>
<dbReference type="InterPro" id="IPR024602">
    <property type="entry name" value="COG_su2_N"/>
</dbReference>